<reference evidence="2" key="1">
    <citation type="journal article" date="2023" name="Insect Mol. Biol.">
        <title>Genome sequencing provides insights into the evolution of gene families encoding plant cell wall-degrading enzymes in longhorned beetles.</title>
        <authorList>
            <person name="Shin N.R."/>
            <person name="Okamura Y."/>
            <person name="Kirsch R."/>
            <person name="Pauchet Y."/>
        </authorList>
    </citation>
    <scope>NUCLEOTIDE SEQUENCE</scope>
    <source>
        <strain evidence="2">MMC_N1</strain>
    </source>
</reference>
<feature type="region of interest" description="Disordered" evidence="1">
    <location>
        <begin position="142"/>
        <end position="169"/>
    </location>
</feature>
<dbReference type="Proteomes" id="UP001162164">
    <property type="component" value="Unassembled WGS sequence"/>
</dbReference>
<dbReference type="PANTHER" id="PTHR14407:SF9">
    <property type="entry name" value="BLOC-3 COMPLEX MEMBER HPS4"/>
    <property type="match status" value="1"/>
</dbReference>
<organism evidence="2 3">
    <name type="scientific">Molorchus minor</name>
    <dbReference type="NCBI Taxonomy" id="1323400"/>
    <lineage>
        <taxon>Eukaryota</taxon>
        <taxon>Metazoa</taxon>
        <taxon>Ecdysozoa</taxon>
        <taxon>Arthropoda</taxon>
        <taxon>Hexapoda</taxon>
        <taxon>Insecta</taxon>
        <taxon>Pterygota</taxon>
        <taxon>Neoptera</taxon>
        <taxon>Endopterygota</taxon>
        <taxon>Coleoptera</taxon>
        <taxon>Polyphaga</taxon>
        <taxon>Cucujiformia</taxon>
        <taxon>Chrysomeloidea</taxon>
        <taxon>Cerambycidae</taxon>
        <taxon>Lamiinae</taxon>
        <taxon>Monochamini</taxon>
        <taxon>Molorchus</taxon>
    </lineage>
</organism>
<feature type="compositionally biased region" description="Basic and acidic residues" evidence="1">
    <location>
        <begin position="142"/>
        <end position="156"/>
    </location>
</feature>
<name>A0ABQ9K3I5_9CUCU</name>
<gene>
    <name evidence="2" type="ORF">NQ317_012823</name>
</gene>
<proteinExistence type="predicted"/>
<sequence>MTELKKFVHQNPLSICTNNDDIDEDQNVNQTKNEMEKFSLSDHFDGVLKKSVPYLNITSNLYDSRKYNSLTNLNDIVNSIRRSSILVLRVTVFRQDGTIVSHPYYDDFLRLNMEMVQSDVKKETNNYIKNSLKLETDTQKPNFHDVSKTTEADTNRKLPMVPSNSKEHRKSLMLPLKSLSIESAETPTESLVNRRYSSGVQLTPLISKLSMLAFEERSSGFCSRETTPCDYRGFTPVQTNYSFPYSKFKNKEIRNAKNEDDKSLRRCVLFVCGQQDVVLAMLLRDECGEDPSTVKKLWEICTEHLGKLEKQLNRCMESQSGANSNESEPYSYLCVDSDWDTIKKGWSLGYRRLGNPELSAPRF</sequence>
<dbReference type="PANTHER" id="PTHR14407">
    <property type="entry name" value="HERMANSKY-PUDLAK SYNDROME 4 PROTEIN LIGHT-EAR PROTEIN-RELATED"/>
    <property type="match status" value="1"/>
</dbReference>
<dbReference type="EMBL" id="JAPWTJ010000019">
    <property type="protein sequence ID" value="KAJ8985171.1"/>
    <property type="molecule type" value="Genomic_DNA"/>
</dbReference>
<evidence type="ECO:0000313" key="3">
    <source>
        <dbReference type="Proteomes" id="UP001162164"/>
    </source>
</evidence>
<dbReference type="InterPro" id="IPR026091">
    <property type="entry name" value="HPS4"/>
</dbReference>
<keyword evidence="3" id="KW-1185">Reference proteome</keyword>
<evidence type="ECO:0000256" key="1">
    <source>
        <dbReference type="SAM" id="MobiDB-lite"/>
    </source>
</evidence>
<protein>
    <submittedName>
        <fullName evidence="2">Uncharacterized protein</fullName>
    </submittedName>
</protein>
<comment type="caution">
    <text evidence="2">The sequence shown here is derived from an EMBL/GenBank/DDBJ whole genome shotgun (WGS) entry which is preliminary data.</text>
</comment>
<evidence type="ECO:0000313" key="2">
    <source>
        <dbReference type="EMBL" id="KAJ8985171.1"/>
    </source>
</evidence>
<accession>A0ABQ9K3I5</accession>